<keyword evidence="2" id="KW-0472">Membrane</keyword>
<sequence>MVASIIAPTLVIALVRRAFIFPRRDPYNTMSTSERLLSPGCEIPYRESTHDKRISNIAVKLDGIRHTIRRHQNERNTIIGILCKQNEEDEQIVLALEHYIPKPEFANVPSSPSSPSSTSPLPLSPVQDPSQALPQIPIQAPLPKNILSTDVGPASLLICGYFNHPDGSICVDKSCRSHHVCAKCYSRQHGCPVFHIEVLYLQVFHVVVIVAILWSVAVICCPSFIVFIVQCVAIALLSYHSPAVYCCPAIRCPLVMKASDHF</sequence>
<feature type="region of interest" description="Disordered" evidence="1">
    <location>
        <begin position="106"/>
        <end position="130"/>
    </location>
</feature>
<evidence type="ECO:0000313" key="3">
    <source>
        <dbReference type="EMBL" id="RUS33684.1"/>
    </source>
</evidence>
<name>A0A433QV90_9FUNG</name>
<evidence type="ECO:0000313" key="4">
    <source>
        <dbReference type="Proteomes" id="UP000274822"/>
    </source>
</evidence>
<reference evidence="3 4" key="1">
    <citation type="journal article" date="2018" name="New Phytol.">
        <title>Phylogenomics of Endogonaceae and evolution of mycorrhizas within Mucoromycota.</title>
        <authorList>
            <person name="Chang Y."/>
            <person name="Desiro A."/>
            <person name="Na H."/>
            <person name="Sandor L."/>
            <person name="Lipzen A."/>
            <person name="Clum A."/>
            <person name="Barry K."/>
            <person name="Grigoriev I.V."/>
            <person name="Martin F.M."/>
            <person name="Stajich J.E."/>
            <person name="Smith M.E."/>
            <person name="Bonito G."/>
            <person name="Spatafora J.W."/>
        </authorList>
    </citation>
    <scope>NUCLEOTIDE SEQUENCE [LARGE SCALE GENOMIC DNA]</scope>
    <source>
        <strain evidence="3 4">AD002</strain>
    </source>
</reference>
<comment type="caution">
    <text evidence="3">The sequence shown here is derived from an EMBL/GenBank/DDBJ whole genome shotgun (WGS) entry which is preliminary data.</text>
</comment>
<keyword evidence="2" id="KW-1133">Transmembrane helix</keyword>
<feature type="transmembrane region" description="Helical" evidence="2">
    <location>
        <begin position="203"/>
        <end position="229"/>
    </location>
</feature>
<gene>
    <name evidence="3" type="ORF">BC938DRAFT_470577</name>
</gene>
<organism evidence="3 4">
    <name type="scientific">Jimgerdemannia flammicorona</name>
    <dbReference type="NCBI Taxonomy" id="994334"/>
    <lineage>
        <taxon>Eukaryota</taxon>
        <taxon>Fungi</taxon>
        <taxon>Fungi incertae sedis</taxon>
        <taxon>Mucoromycota</taxon>
        <taxon>Mucoromycotina</taxon>
        <taxon>Endogonomycetes</taxon>
        <taxon>Endogonales</taxon>
        <taxon>Endogonaceae</taxon>
        <taxon>Jimgerdemannia</taxon>
    </lineage>
</organism>
<dbReference type="Proteomes" id="UP000274822">
    <property type="component" value="Unassembled WGS sequence"/>
</dbReference>
<protein>
    <submittedName>
        <fullName evidence="3">Uncharacterized protein</fullName>
    </submittedName>
</protein>
<accession>A0A433QV90</accession>
<keyword evidence="2" id="KW-0812">Transmembrane</keyword>
<dbReference type="AlphaFoldDB" id="A0A433QV90"/>
<keyword evidence="4" id="KW-1185">Reference proteome</keyword>
<proteinExistence type="predicted"/>
<evidence type="ECO:0000256" key="1">
    <source>
        <dbReference type="SAM" id="MobiDB-lite"/>
    </source>
</evidence>
<dbReference type="EMBL" id="RBNJ01001013">
    <property type="protein sequence ID" value="RUS33684.1"/>
    <property type="molecule type" value="Genomic_DNA"/>
</dbReference>
<feature type="compositionally biased region" description="Low complexity" evidence="1">
    <location>
        <begin position="109"/>
        <end position="125"/>
    </location>
</feature>
<evidence type="ECO:0000256" key="2">
    <source>
        <dbReference type="SAM" id="Phobius"/>
    </source>
</evidence>